<dbReference type="AlphaFoldDB" id="A0A917RDY2"/>
<organism evidence="1 2">
    <name type="scientific">Nocardia jinanensis</name>
    <dbReference type="NCBI Taxonomy" id="382504"/>
    <lineage>
        <taxon>Bacteria</taxon>
        <taxon>Bacillati</taxon>
        <taxon>Actinomycetota</taxon>
        <taxon>Actinomycetes</taxon>
        <taxon>Mycobacteriales</taxon>
        <taxon>Nocardiaceae</taxon>
        <taxon>Nocardia</taxon>
    </lineage>
</organism>
<reference evidence="1" key="2">
    <citation type="submission" date="2020-09" db="EMBL/GenBank/DDBJ databases">
        <authorList>
            <person name="Sun Q."/>
            <person name="Zhou Y."/>
        </authorList>
    </citation>
    <scope>NUCLEOTIDE SEQUENCE</scope>
    <source>
        <strain evidence="1">CGMCC 4.3508</strain>
    </source>
</reference>
<dbReference type="Proteomes" id="UP000638263">
    <property type="component" value="Unassembled WGS sequence"/>
</dbReference>
<keyword evidence="2" id="KW-1185">Reference proteome</keyword>
<name>A0A917RDY2_9NOCA</name>
<comment type="caution">
    <text evidence="1">The sequence shown here is derived from an EMBL/GenBank/DDBJ whole genome shotgun (WGS) entry which is preliminary data.</text>
</comment>
<accession>A0A917RDY2</accession>
<proteinExistence type="predicted"/>
<evidence type="ECO:0000313" key="2">
    <source>
        <dbReference type="Proteomes" id="UP000638263"/>
    </source>
</evidence>
<sequence>MEGIAGGQSGAQVQELLDLGALGQRAHGAGEPAPVHEVNIALPWGNSPNTVECRTVYPVVVLAAQAVVVDAGDARSVGVGTDGPGTERWGGIDRHRASVTYRPVTFRWATFECNTAT</sequence>
<gene>
    <name evidence="1" type="ORF">GCM10011588_16810</name>
</gene>
<evidence type="ECO:0000313" key="1">
    <source>
        <dbReference type="EMBL" id="GGL02690.1"/>
    </source>
</evidence>
<protein>
    <submittedName>
        <fullName evidence="1">Uncharacterized protein</fullName>
    </submittedName>
</protein>
<dbReference type="EMBL" id="BMMH01000002">
    <property type="protein sequence ID" value="GGL02690.1"/>
    <property type="molecule type" value="Genomic_DNA"/>
</dbReference>
<reference evidence="1" key="1">
    <citation type="journal article" date="2014" name="Int. J. Syst. Evol. Microbiol.">
        <title>Complete genome sequence of Corynebacterium casei LMG S-19264T (=DSM 44701T), isolated from a smear-ripened cheese.</title>
        <authorList>
            <consortium name="US DOE Joint Genome Institute (JGI-PGF)"/>
            <person name="Walter F."/>
            <person name="Albersmeier A."/>
            <person name="Kalinowski J."/>
            <person name="Ruckert C."/>
        </authorList>
    </citation>
    <scope>NUCLEOTIDE SEQUENCE</scope>
    <source>
        <strain evidence="1">CGMCC 4.3508</strain>
    </source>
</reference>